<dbReference type="AlphaFoldDB" id="A0A533QB75"/>
<dbReference type="EMBL" id="SULG01000031">
    <property type="protein sequence ID" value="TLD41968.1"/>
    <property type="molecule type" value="Genomic_DNA"/>
</dbReference>
<proteinExistence type="predicted"/>
<evidence type="ECO:0000313" key="4">
    <source>
        <dbReference type="Proteomes" id="UP000319783"/>
    </source>
</evidence>
<feature type="transmembrane region" description="Helical" evidence="1">
    <location>
        <begin position="12"/>
        <end position="32"/>
    </location>
</feature>
<feature type="domain" description="Flavinylation-associated cytochrome" evidence="2">
    <location>
        <begin position="9"/>
        <end position="81"/>
    </location>
</feature>
<evidence type="ECO:0000313" key="3">
    <source>
        <dbReference type="EMBL" id="TLD41968.1"/>
    </source>
</evidence>
<dbReference type="Pfam" id="PF14358">
    <property type="entry name" value="DUF4405"/>
    <property type="match status" value="1"/>
</dbReference>
<comment type="caution">
    <text evidence="3">The sequence shown here is derived from an EMBL/GenBank/DDBJ whole genome shotgun (WGS) entry which is preliminary data.</text>
</comment>
<keyword evidence="1" id="KW-1133">Transmembrane helix</keyword>
<feature type="transmembrane region" description="Helical" evidence="1">
    <location>
        <begin position="57"/>
        <end position="79"/>
    </location>
</feature>
<gene>
    <name evidence="3" type="ORF">JETT_1757</name>
</gene>
<feature type="transmembrane region" description="Helical" evidence="1">
    <location>
        <begin position="100"/>
        <end position="119"/>
    </location>
</feature>
<keyword evidence="1" id="KW-0812">Transmembrane</keyword>
<dbReference type="Proteomes" id="UP000319783">
    <property type="component" value="Unassembled WGS sequence"/>
</dbReference>
<sequence>MDKPKANIVIDTLMFLCMMAIAGIGMLIKFILLPGKEAAVVYGRKVDLLLFGLDRHAWGTIHLIVAFVFLGLLALHIIFHWKMIFALYRRLSGNKVTRRIIVTLVVIVSISLVVFPWIIKPKVQESGQKRRH</sequence>
<reference evidence="3 4" key="1">
    <citation type="submission" date="2019-04" db="EMBL/GenBank/DDBJ databases">
        <title>Genome of a novel bacterium Candidatus Jettenia ecosi reconstructed from metagenome of an anammox bioreactor.</title>
        <authorList>
            <person name="Mardanov A.V."/>
            <person name="Beletsky A.V."/>
            <person name="Ravin N.V."/>
            <person name="Botchkova E.A."/>
            <person name="Litti Y.V."/>
            <person name="Nozhevnikova A.N."/>
        </authorList>
    </citation>
    <scope>NUCLEOTIDE SEQUENCE [LARGE SCALE GENOMIC DNA]</scope>
    <source>
        <strain evidence="3">J2</strain>
    </source>
</reference>
<dbReference type="InterPro" id="IPR025517">
    <property type="entry name" value="DUF4405"/>
</dbReference>
<protein>
    <recommendedName>
        <fullName evidence="2">Flavinylation-associated cytochrome domain-containing protein</fullName>
    </recommendedName>
</protein>
<evidence type="ECO:0000256" key="1">
    <source>
        <dbReference type="SAM" id="Phobius"/>
    </source>
</evidence>
<accession>A0A533QB75</accession>
<keyword evidence="1" id="KW-0472">Membrane</keyword>
<evidence type="ECO:0000259" key="2">
    <source>
        <dbReference type="Pfam" id="PF14358"/>
    </source>
</evidence>
<organism evidence="3 4">
    <name type="scientific">Candidatus Jettenia ecosi</name>
    <dbReference type="NCBI Taxonomy" id="2494326"/>
    <lineage>
        <taxon>Bacteria</taxon>
        <taxon>Pseudomonadati</taxon>
        <taxon>Planctomycetota</taxon>
        <taxon>Candidatus Brocadiia</taxon>
        <taxon>Candidatus Brocadiales</taxon>
        <taxon>Candidatus Brocadiaceae</taxon>
        <taxon>Candidatus Jettenia</taxon>
    </lineage>
</organism>
<name>A0A533QB75_9BACT</name>